<dbReference type="UniPathway" id="UPA00193"/>
<keyword evidence="8" id="KW-0520">NAD</keyword>
<dbReference type="SUPFAM" id="SSF51730">
    <property type="entry name" value="FAD-linked oxidoreductase"/>
    <property type="match status" value="1"/>
</dbReference>
<dbReference type="NCBIfam" id="TIGR00676">
    <property type="entry name" value="fadh2"/>
    <property type="match status" value="1"/>
</dbReference>
<evidence type="ECO:0000256" key="9">
    <source>
        <dbReference type="ARBA" id="ARBA00023167"/>
    </source>
</evidence>
<comment type="caution">
    <text evidence="13">The sequence shown here is derived from an EMBL/GenBank/DDBJ whole genome shotgun (WGS) entry which is preliminary data.</text>
</comment>
<evidence type="ECO:0000256" key="5">
    <source>
        <dbReference type="ARBA" id="ARBA00022630"/>
    </source>
</evidence>
<dbReference type="Gene3D" id="3.20.20.220">
    <property type="match status" value="1"/>
</dbReference>
<evidence type="ECO:0000256" key="7">
    <source>
        <dbReference type="ARBA" id="ARBA00023002"/>
    </source>
</evidence>
<dbReference type="InterPro" id="IPR004620">
    <property type="entry name" value="MTHF_reductase_bac"/>
</dbReference>
<keyword evidence="6 12" id="KW-0274">FAD</keyword>
<dbReference type="Pfam" id="PF02219">
    <property type="entry name" value="MTHFR"/>
    <property type="match status" value="1"/>
</dbReference>
<organism evidence="13 14">
    <name type="scientific">SAR86 cluster bacterium</name>
    <dbReference type="NCBI Taxonomy" id="2030880"/>
    <lineage>
        <taxon>Bacteria</taxon>
        <taxon>Pseudomonadati</taxon>
        <taxon>Pseudomonadota</taxon>
        <taxon>Gammaproteobacteria</taxon>
        <taxon>SAR86 cluster</taxon>
    </lineage>
</organism>
<dbReference type="CDD" id="cd00537">
    <property type="entry name" value="MTHFR"/>
    <property type="match status" value="1"/>
</dbReference>
<dbReference type="EC" id="1.5.1.54" evidence="12"/>
<name>A0A2A5B8S2_9GAMM</name>
<dbReference type="GO" id="GO:0035999">
    <property type="term" value="P:tetrahydrofolate interconversion"/>
    <property type="evidence" value="ECO:0007669"/>
    <property type="project" value="UniProtKB-UniPathway"/>
</dbReference>
<dbReference type="InterPro" id="IPR003171">
    <property type="entry name" value="Mehydrof_redctse-like"/>
</dbReference>
<dbReference type="GO" id="GO:0005829">
    <property type="term" value="C:cytosol"/>
    <property type="evidence" value="ECO:0007669"/>
    <property type="project" value="InterPro"/>
</dbReference>
<gene>
    <name evidence="13" type="primary">metF</name>
    <name evidence="13" type="ORF">COA96_02670</name>
</gene>
<dbReference type="Proteomes" id="UP000218327">
    <property type="component" value="Unassembled WGS sequence"/>
</dbReference>
<dbReference type="PANTHER" id="PTHR45754:SF3">
    <property type="entry name" value="METHYLENETETRAHYDROFOLATE REDUCTASE (NADPH)"/>
    <property type="match status" value="1"/>
</dbReference>
<comment type="pathway">
    <text evidence="2 12">One-carbon metabolism; tetrahydrofolate interconversion.</text>
</comment>
<keyword evidence="4" id="KW-0028">Amino-acid biosynthesis</keyword>
<sequence>MESSSPANDVKFSIEFFPPRTEAGEAKLDIVHAELSALGPDFFSVTYGAGGSTKSGTKKTVLRYQQAGSELAPHLSFGGTDEDEIRQLLESYKTAGIKRLVALRGDLPSGTGNAAQHRYANELVKFIRSETGDYFNIDVACYPEVHPESKSYASDIEFFKQKVDAGANSAITQYFYNPDAYFRFIDYCAAANIDIPIVPGIMPITNYENLTRFSASCGAEIPRWLAKRLQGFGDDIDGLRNFGIDVVSELCDDLLAGGAPGLHFYSMNLSKNVSQIWNNLSLSNESEINKN</sequence>
<keyword evidence="7 12" id="KW-0560">Oxidoreductase</keyword>
<dbReference type="GO" id="GO:0106312">
    <property type="term" value="F:methylenetetrahydrofolate reductase (NADH) activity"/>
    <property type="evidence" value="ECO:0007669"/>
    <property type="project" value="UniProtKB-EC"/>
</dbReference>
<dbReference type="InterPro" id="IPR029041">
    <property type="entry name" value="FAD-linked_oxidoreductase-like"/>
</dbReference>
<evidence type="ECO:0000256" key="1">
    <source>
        <dbReference type="ARBA" id="ARBA00001974"/>
    </source>
</evidence>
<evidence type="ECO:0000313" key="13">
    <source>
        <dbReference type="EMBL" id="PCJ27770.1"/>
    </source>
</evidence>
<comment type="catalytic activity">
    <reaction evidence="11">
        <text>(6S)-5-methyl-5,6,7,8-tetrahydrofolate + NAD(+) = (6R)-5,10-methylene-5,6,7,8-tetrahydrofolate + NADH + H(+)</text>
        <dbReference type="Rhea" id="RHEA:19821"/>
        <dbReference type="ChEBI" id="CHEBI:15378"/>
        <dbReference type="ChEBI" id="CHEBI:15636"/>
        <dbReference type="ChEBI" id="CHEBI:18608"/>
        <dbReference type="ChEBI" id="CHEBI:57540"/>
        <dbReference type="ChEBI" id="CHEBI:57945"/>
        <dbReference type="EC" id="1.5.1.54"/>
    </reaction>
    <physiologicalReaction direction="right-to-left" evidence="11">
        <dbReference type="Rhea" id="RHEA:19823"/>
    </physiologicalReaction>
</comment>
<evidence type="ECO:0000256" key="6">
    <source>
        <dbReference type="ARBA" id="ARBA00022827"/>
    </source>
</evidence>
<evidence type="ECO:0000256" key="4">
    <source>
        <dbReference type="ARBA" id="ARBA00022605"/>
    </source>
</evidence>
<dbReference type="GO" id="GO:0071949">
    <property type="term" value="F:FAD binding"/>
    <property type="evidence" value="ECO:0007669"/>
    <property type="project" value="TreeGrafter"/>
</dbReference>
<comment type="cofactor">
    <cofactor evidence="1 12">
        <name>FAD</name>
        <dbReference type="ChEBI" id="CHEBI:57692"/>
    </cofactor>
</comment>
<dbReference type="PANTHER" id="PTHR45754">
    <property type="entry name" value="METHYLENETETRAHYDROFOLATE REDUCTASE"/>
    <property type="match status" value="1"/>
</dbReference>
<evidence type="ECO:0000256" key="10">
    <source>
        <dbReference type="ARBA" id="ARBA00034478"/>
    </source>
</evidence>
<evidence type="ECO:0000256" key="8">
    <source>
        <dbReference type="ARBA" id="ARBA00023027"/>
    </source>
</evidence>
<evidence type="ECO:0000256" key="11">
    <source>
        <dbReference type="ARBA" id="ARBA00048628"/>
    </source>
</evidence>
<evidence type="ECO:0000256" key="2">
    <source>
        <dbReference type="ARBA" id="ARBA00004777"/>
    </source>
</evidence>
<keyword evidence="9" id="KW-0486">Methionine biosynthesis</keyword>
<protein>
    <recommendedName>
        <fullName evidence="12">Methylenetetrahydrofolate reductase</fullName>
        <ecNumber evidence="12">1.5.1.54</ecNumber>
    </recommendedName>
</protein>
<comment type="similarity">
    <text evidence="3 12">Belongs to the methylenetetrahydrofolate reductase family.</text>
</comment>
<accession>A0A2A5B8S2</accession>
<reference evidence="14" key="1">
    <citation type="submission" date="2017-08" db="EMBL/GenBank/DDBJ databases">
        <title>A dynamic microbial community with high functional redundancy inhabits the cold, oxic subseafloor aquifer.</title>
        <authorList>
            <person name="Tully B.J."/>
            <person name="Wheat C.G."/>
            <person name="Glazer B.T."/>
            <person name="Huber J.A."/>
        </authorList>
    </citation>
    <scope>NUCLEOTIDE SEQUENCE [LARGE SCALE GENOMIC DNA]</scope>
</reference>
<evidence type="ECO:0000256" key="12">
    <source>
        <dbReference type="RuleBase" id="RU003862"/>
    </source>
</evidence>
<dbReference type="GO" id="GO:0009086">
    <property type="term" value="P:methionine biosynthetic process"/>
    <property type="evidence" value="ECO:0007669"/>
    <property type="project" value="UniProtKB-KW"/>
</dbReference>
<comment type="pathway">
    <text evidence="10">Amino-acid biosynthesis; L-methionine biosynthesis via de novo pathway.</text>
</comment>
<proteinExistence type="inferred from homology"/>
<evidence type="ECO:0000256" key="3">
    <source>
        <dbReference type="ARBA" id="ARBA00006743"/>
    </source>
</evidence>
<evidence type="ECO:0000313" key="14">
    <source>
        <dbReference type="Proteomes" id="UP000218327"/>
    </source>
</evidence>
<keyword evidence="5 12" id="KW-0285">Flavoprotein</keyword>
<dbReference type="EMBL" id="NVVJ01000005">
    <property type="protein sequence ID" value="PCJ27770.1"/>
    <property type="molecule type" value="Genomic_DNA"/>
</dbReference>
<dbReference type="AlphaFoldDB" id="A0A2A5B8S2"/>